<dbReference type="InterPro" id="IPR014284">
    <property type="entry name" value="RNA_pol_sigma-70_dom"/>
</dbReference>
<evidence type="ECO:0000256" key="1">
    <source>
        <dbReference type="ARBA" id="ARBA00010641"/>
    </source>
</evidence>
<gene>
    <name evidence="8" type="ORF">M0651_06180</name>
</gene>
<dbReference type="CDD" id="cd06171">
    <property type="entry name" value="Sigma70_r4"/>
    <property type="match status" value="1"/>
</dbReference>
<dbReference type="InterPro" id="IPR013249">
    <property type="entry name" value="RNA_pol_sigma70_r4_t2"/>
</dbReference>
<reference evidence="8" key="1">
    <citation type="submission" date="2022-04" db="EMBL/GenBank/DDBJ databases">
        <authorList>
            <person name="Seo M.-J."/>
        </authorList>
    </citation>
    <scope>NUCLEOTIDE SEQUENCE</scope>
    <source>
        <strain evidence="8">MBLB2552</strain>
    </source>
</reference>
<evidence type="ECO:0000256" key="3">
    <source>
        <dbReference type="ARBA" id="ARBA00023082"/>
    </source>
</evidence>
<evidence type="ECO:0000256" key="4">
    <source>
        <dbReference type="ARBA" id="ARBA00023125"/>
    </source>
</evidence>
<dbReference type="InterPro" id="IPR039425">
    <property type="entry name" value="RNA_pol_sigma-70-like"/>
</dbReference>
<dbReference type="GO" id="GO:0003677">
    <property type="term" value="F:DNA binding"/>
    <property type="evidence" value="ECO:0007669"/>
    <property type="project" value="UniProtKB-KW"/>
</dbReference>
<dbReference type="GO" id="GO:0016987">
    <property type="term" value="F:sigma factor activity"/>
    <property type="evidence" value="ECO:0007669"/>
    <property type="project" value="UniProtKB-KW"/>
</dbReference>
<evidence type="ECO:0000256" key="5">
    <source>
        <dbReference type="ARBA" id="ARBA00023163"/>
    </source>
</evidence>
<keyword evidence="3" id="KW-0731">Sigma factor</keyword>
<feature type="domain" description="RNA polymerase sigma-70 region 2" evidence="6">
    <location>
        <begin position="30"/>
        <end position="91"/>
    </location>
</feature>
<evidence type="ECO:0000313" key="9">
    <source>
        <dbReference type="Proteomes" id="UP001139534"/>
    </source>
</evidence>
<dbReference type="InterPro" id="IPR036388">
    <property type="entry name" value="WH-like_DNA-bd_sf"/>
</dbReference>
<accession>A0A9X1XZG4</accession>
<keyword evidence="4" id="KW-0238">DNA-binding</keyword>
<name>A0A9X1XZG4_9BACL</name>
<evidence type="ECO:0000313" key="8">
    <source>
        <dbReference type="EMBL" id="MCK8486761.1"/>
    </source>
</evidence>
<dbReference type="SUPFAM" id="SSF88659">
    <property type="entry name" value="Sigma3 and sigma4 domains of RNA polymerase sigma factors"/>
    <property type="match status" value="1"/>
</dbReference>
<dbReference type="InterPro" id="IPR013325">
    <property type="entry name" value="RNA_pol_sigma_r2"/>
</dbReference>
<protein>
    <submittedName>
        <fullName evidence="8">Sigma-70 family RNA polymerase sigma factor</fullName>
    </submittedName>
</protein>
<keyword evidence="9" id="KW-1185">Reference proteome</keyword>
<dbReference type="Proteomes" id="UP001139534">
    <property type="component" value="Unassembled WGS sequence"/>
</dbReference>
<dbReference type="Gene3D" id="1.10.1740.10">
    <property type="match status" value="1"/>
</dbReference>
<feature type="domain" description="RNA polymerase sigma factor 70 region 4 type 2" evidence="7">
    <location>
        <begin position="126"/>
        <end position="175"/>
    </location>
</feature>
<sequence>MSSRLQYLLTANYLELPEQLQEEVYYAFFDLVYGTIYYMVKDHQATEDILQEAFLMVVLKKPAIDNEISLRAWLRTVSRNMAITYLRKNRKHDCTVDSDCAIQEVAATTWPEDSVEGCVETKLLEEAISSYLHHIKPEYRELLEYRWKQGLSYKEIADRMGLCENLVRQRLYRTREGIRKMLNTQWDEQKPDASI</sequence>
<organism evidence="8 9">
    <name type="scientific">Paenibacillus mellifer</name>
    <dbReference type="NCBI Taxonomy" id="2937794"/>
    <lineage>
        <taxon>Bacteria</taxon>
        <taxon>Bacillati</taxon>
        <taxon>Bacillota</taxon>
        <taxon>Bacilli</taxon>
        <taxon>Bacillales</taxon>
        <taxon>Paenibacillaceae</taxon>
        <taxon>Paenibacillus</taxon>
    </lineage>
</organism>
<dbReference type="SUPFAM" id="SSF88946">
    <property type="entry name" value="Sigma2 domain of RNA polymerase sigma factors"/>
    <property type="match status" value="1"/>
</dbReference>
<evidence type="ECO:0000259" key="6">
    <source>
        <dbReference type="Pfam" id="PF04542"/>
    </source>
</evidence>
<dbReference type="PANTHER" id="PTHR43133:SF8">
    <property type="entry name" value="RNA POLYMERASE SIGMA FACTOR HI_1459-RELATED"/>
    <property type="match status" value="1"/>
</dbReference>
<dbReference type="PANTHER" id="PTHR43133">
    <property type="entry name" value="RNA POLYMERASE ECF-TYPE SIGMA FACTO"/>
    <property type="match status" value="1"/>
</dbReference>
<dbReference type="Pfam" id="PF08281">
    <property type="entry name" value="Sigma70_r4_2"/>
    <property type="match status" value="1"/>
</dbReference>
<evidence type="ECO:0000256" key="2">
    <source>
        <dbReference type="ARBA" id="ARBA00023015"/>
    </source>
</evidence>
<dbReference type="GO" id="GO:0006352">
    <property type="term" value="P:DNA-templated transcription initiation"/>
    <property type="evidence" value="ECO:0007669"/>
    <property type="project" value="InterPro"/>
</dbReference>
<keyword evidence="5" id="KW-0804">Transcription</keyword>
<keyword evidence="2" id="KW-0805">Transcription regulation</keyword>
<comment type="caution">
    <text evidence="8">The sequence shown here is derived from an EMBL/GenBank/DDBJ whole genome shotgun (WGS) entry which is preliminary data.</text>
</comment>
<proteinExistence type="inferred from homology"/>
<dbReference type="RefSeq" id="WP_248550971.1">
    <property type="nucleotide sequence ID" value="NZ_JALPRK010000004.1"/>
</dbReference>
<dbReference type="InterPro" id="IPR007627">
    <property type="entry name" value="RNA_pol_sigma70_r2"/>
</dbReference>
<dbReference type="NCBIfam" id="TIGR02937">
    <property type="entry name" value="sigma70-ECF"/>
    <property type="match status" value="1"/>
</dbReference>
<dbReference type="EMBL" id="JALPRK010000004">
    <property type="protein sequence ID" value="MCK8486761.1"/>
    <property type="molecule type" value="Genomic_DNA"/>
</dbReference>
<dbReference type="Pfam" id="PF04542">
    <property type="entry name" value="Sigma70_r2"/>
    <property type="match status" value="1"/>
</dbReference>
<evidence type="ECO:0000259" key="7">
    <source>
        <dbReference type="Pfam" id="PF08281"/>
    </source>
</evidence>
<dbReference type="Gene3D" id="1.10.10.10">
    <property type="entry name" value="Winged helix-like DNA-binding domain superfamily/Winged helix DNA-binding domain"/>
    <property type="match status" value="1"/>
</dbReference>
<dbReference type="AlphaFoldDB" id="A0A9X1XZG4"/>
<dbReference type="InterPro" id="IPR013324">
    <property type="entry name" value="RNA_pol_sigma_r3/r4-like"/>
</dbReference>
<comment type="similarity">
    <text evidence="1">Belongs to the sigma-70 factor family. ECF subfamily.</text>
</comment>